<name>A0A0L9TWA9_PHAAN</name>
<evidence type="ECO:0000313" key="3">
    <source>
        <dbReference type="Proteomes" id="UP000053144"/>
    </source>
</evidence>
<dbReference type="AlphaFoldDB" id="A0A0L9TWA9"/>
<evidence type="ECO:0000313" key="2">
    <source>
        <dbReference type="EMBL" id="KOM34878.1"/>
    </source>
</evidence>
<protein>
    <submittedName>
        <fullName evidence="2">Uncharacterized protein</fullName>
    </submittedName>
</protein>
<dbReference type="Proteomes" id="UP000053144">
    <property type="component" value="Chromosome 2"/>
</dbReference>
<dbReference type="EMBL" id="CM003372">
    <property type="protein sequence ID" value="KOM34878.1"/>
    <property type="molecule type" value="Genomic_DNA"/>
</dbReference>
<accession>A0A0L9TWA9</accession>
<reference evidence="3" key="1">
    <citation type="journal article" date="2015" name="Proc. Natl. Acad. Sci. U.S.A.">
        <title>Genome sequencing of adzuki bean (Vigna angularis) provides insight into high starch and low fat accumulation and domestication.</title>
        <authorList>
            <person name="Yang K."/>
            <person name="Tian Z."/>
            <person name="Chen C."/>
            <person name="Luo L."/>
            <person name="Zhao B."/>
            <person name="Wang Z."/>
            <person name="Yu L."/>
            <person name="Li Y."/>
            <person name="Sun Y."/>
            <person name="Li W."/>
            <person name="Chen Y."/>
            <person name="Li Y."/>
            <person name="Zhang Y."/>
            <person name="Ai D."/>
            <person name="Zhao J."/>
            <person name="Shang C."/>
            <person name="Ma Y."/>
            <person name="Wu B."/>
            <person name="Wang M."/>
            <person name="Gao L."/>
            <person name="Sun D."/>
            <person name="Zhang P."/>
            <person name="Guo F."/>
            <person name="Wang W."/>
            <person name="Li Y."/>
            <person name="Wang J."/>
            <person name="Varshney R.K."/>
            <person name="Wang J."/>
            <person name="Ling H.Q."/>
            <person name="Wan P."/>
        </authorList>
    </citation>
    <scope>NUCLEOTIDE SEQUENCE</scope>
    <source>
        <strain evidence="3">cv. Jingnong 6</strain>
    </source>
</reference>
<feature type="compositionally biased region" description="Acidic residues" evidence="1">
    <location>
        <begin position="78"/>
        <end position="89"/>
    </location>
</feature>
<dbReference type="Gramene" id="KOM34878">
    <property type="protein sequence ID" value="KOM34878"/>
    <property type="gene ID" value="LR48_Vigan02g102800"/>
</dbReference>
<feature type="region of interest" description="Disordered" evidence="1">
    <location>
        <begin position="77"/>
        <end position="123"/>
    </location>
</feature>
<organism evidence="2 3">
    <name type="scientific">Phaseolus angularis</name>
    <name type="common">Azuki bean</name>
    <name type="synonym">Vigna angularis</name>
    <dbReference type="NCBI Taxonomy" id="3914"/>
    <lineage>
        <taxon>Eukaryota</taxon>
        <taxon>Viridiplantae</taxon>
        <taxon>Streptophyta</taxon>
        <taxon>Embryophyta</taxon>
        <taxon>Tracheophyta</taxon>
        <taxon>Spermatophyta</taxon>
        <taxon>Magnoliopsida</taxon>
        <taxon>eudicotyledons</taxon>
        <taxon>Gunneridae</taxon>
        <taxon>Pentapetalae</taxon>
        <taxon>rosids</taxon>
        <taxon>fabids</taxon>
        <taxon>Fabales</taxon>
        <taxon>Fabaceae</taxon>
        <taxon>Papilionoideae</taxon>
        <taxon>50 kb inversion clade</taxon>
        <taxon>NPAAA clade</taxon>
        <taxon>indigoferoid/millettioid clade</taxon>
        <taxon>Phaseoleae</taxon>
        <taxon>Vigna</taxon>
    </lineage>
</organism>
<evidence type="ECO:0000256" key="1">
    <source>
        <dbReference type="SAM" id="MobiDB-lite"/>
    </source>
</evidence>
<proteinExistence type="predicted"/>
<gene>
    <name evidence="2" type="ORF">LR48_Vigan02g102800</name>
</gene>
<feature type="compositionally biased region" description="Basic and acidic residues" evidence="1">
    <location>
        <begin position="90"/>
        <end position="106"/>
    </location>
</feature>
<sequence>MFPTRDCNASNLVVMTMSMFPNLVSRTRWRTERHTRWKGFPVDDRPTQKMEGFNAHIRVKMDHTAIENIERLNACIEDGGENDNEDGSFEDGRQSERARHEMEELNARLSHPKPSNPKLKILV</sequence>